<keyword evidence="2" id="KW-1185">Reference proteome</keyword>
<comment type="caution">
    <text evidence="1">The sequence shown here is derived from an EMBL/GenBank/DDBJ whole genome shotgun (WGS) entry which is preliminary data.</text>
</comment>
<dbReference type="AlphaFoldDB" id="A0A7J0ELU7"/>
<organism evidence="1 2">
    <name type="scientific">Actinidia rufa</name>
    <dbReference type="NCBI Taxonomy" id="165716"/>
    <lineage>
        <taxon>Eukaryota</taxon>
        <taxon>Viridiplantae</taxon>
        <taxon>Streptophyta</taxon>
        <taxon>Embryophyta</taxon>
        <taxon>Tracheophyta</taxon>
        <taxon>Spermatophyta</taxon>
        <taxon>Magnoliopsida</taxon>
        <taxon>eudicotyledons</taxon>
        <taxon>Gunneridae</taxon>
        <taxon>Pentapetalae</taxon>
        <taxon>asterids</taxon>
        <taxon>Ericales</taxon>
        <taxon>Actinidiaceae</taxon>
        <taxon>Actinidia</taxon>
    </lineage>
</organism>
<dbReference type="Proteomes" id="UP000585474">
    <property type="component" value="Unassembled WGS sequence"/>
</dbReference>
<accession>A0A7J0ELU7</accession>
<evidence type="ECO:0000313" key="2">
    <source>
        <dbReference type="Proteomes" id="UP000585474"/>
    </source>
</evidence>
<dbReference type="EMBL" id="BJWL01000005">
    <property type="protein sequence ID" value="GFY87370.1"/>
    <property type="molecule type" value="Genomic_DNA"/>
</dbReference>
<reference evidence="1 2" key="1">
    <citation type="submission" date="2019-07" db="EMBL/GenBank/DDBJ databases">
        <title>De Novo Assembly of kiwifruit Actinidia rufa.</title>
        <authorList>
            <person name="Sugita-Konishi S."/>
            <person name="Sato K."/>
            <person name="Mori E."/>
            <person name="Abe Y."/>
            <person name="Kisaki G."/>
            <person name="Hamano K."/>
            <person name="Suezawa K."/>
            <person name="Otani M."/>
            <person name="Fukuda T."/>
            <person name="Manabe T."/>
            <person name="Gomi K."/>
            <person name="Tabuchi M."/>
            <person name="Akimitsu K."/>
            <person name="Kataoka I."/>
        </authorList>
    </citation>
    <scope>NUCLEOTIDE SEQUENCE [LARGE SCALE GENOMIC DNA]</scope>
    <source>
        <strain evidence="2">cv. Fuchu</strain>
    </source>
</reference>
<sequence length="101" mass="11343">MDNPTSIQFWPDILTTEILANPAKISCGHVGFLRCACGSRVVSWVFVYGSRLGNDWHRCYLEFSMVGFDIWIGWIDCFFVGSFKHFVASGTPSSSLLLLES</sequence>
<gene>
    <name evidence="1" type="ORF">Acr_05g0010090</name>
</gene>
<evidence type="ECO:0000313" key="1">
    <source>
        <dbReference type="EMBL" id="GFY87370.1"/>
    </source>
</evidence>
<proteinExistence type="predicted"/>
<name>A0A7J0ELU7_9ERIC</name>
<protein>
    <submittedName>
        <fullName evidence="1">Uncharacterized protein</fullName>
    </submittedName>
</protein>